<sequence>MNPAPPIIVSAHDARRLERLLEEAGREHGAVAEALEAELARAEIRPPAAMPPDTVTMNSQVLCVDETSGAEHLLRLVYPWDADASAGQVSVLAPVGAALLGLSAGQAIDWPLPSGRTTRLRVLRVVDQPEAHGRLD</sequence>
<dbReference type="Gene3D" id="3.10.50.30">
    <property type="entry name" value="Transcription elongation factor, GreA/GreB, C-terminal domain"/>
    <property type="match status" value="1"/>
</dbReference>
<reference evidence="3" key="1">
    <citation type="journal article" date="2014" name="Int. J. Syst. Evol. Microbiol.">
        <title>Complete genome sequence of Corynebacterium casei LMG S-19264T (=DSM 44701T), isolated from a smear-ripened cheese.</title>
        <authorList>
            <consortium name="US DOE Joint Genome Institute (JGI-PGF)"/>
            <person name="Walter F."/>
            <person name="Albersmeier A."/>
            <person name="Kalinowski J."/>
            <person name="Ruckert C."/>
        </authorList>
    </citation>
    <scope>NUCLEOTIDE SEQUENCE</scope>
    <source>
        <strain evidence="3">KCTC 32020</strain>
    </source>
</reference>
<keyword evidence="3" id="KW-0418">Kinase</keyword>
<evidence type="ECO:0000313" key="4">
    <source>
        <dbReference type="Proteomes" id="UP000636453"/>
    </source>
</evidence>
<dbReference type="GO" id="GO:0016301">
    <property type="term" value="F:kinase activity"/>
    <property type="evidence" value="ECO:0007669"/>
    <property type="project" value="UniProtKB-KW"/>
</dbReference>
<dbReference type="OrthoDB" id="192847at2"/>
<evidence type="ECO:0000259" key="1">
    <source>
        <dbReference type="Pfam" id="PF01272"/>
    </source>
</evidence>
<dbReference type="NCBIfam" id="NF004396">
    <property type="entry name" value="PRK05753.1"/>
    <property type="match status" value="1"/>
</dbReference>
<keyword evidence="4" id="KW-1185">Reference proteome</keyword>
<dbReference type="InterPro" id="IPR023459">
    <property type="entry name" value="Tscrpt_elong_fac_GreA/B_fam"/>
</dbReference>
<dbReference type="InterPro" id="IPR001437">
    <property type="entry name" value="Tscrpt_elong_fac_GreA/B_C"/>
</dbReference>
<dbReference type="PANTHER" id="PTHR30437">
    <property type="entry name" value="TRANSCRIPTION ELONGATION FACTOR GREA"/>
    <property type="match status" value="1"/>
</dbReference>
<dbReference type="PANTHER" id="PTHR30437:SF5">
    <property type="entry name" value="REGULATOR OF NUCLEOSIDE DIPHOSPHATE KINASE"/>
    <property type="match status" value="1"/>
</dbReference>
<dbReference type="Proteomes" id="UP000636453">
    <property type="component" value="Unassembled WGS sequence"/>
</dbReference>
<proteinExistence type="predicted"/>
<dbReference type="GO" id="GO:0006354">
    <property type="term" value="P:DNA-templated transcription elongation"/>
    <property type="evidence" value="ECO:0007669"/>
    <property type="project" value="TreeGrafter"/>
</dbReference>
<dbReference type="RefSeq" id="WP_146473354.1">
    <property type="nucleotide sequence ID" value="NZ_BNCF01000013.1"/>
</dbReference>
<dbReference type="EMBL" id="BNCF01000013">
    <property type="protein sequence ID" value="GHE39896.1"/>
    <property type="molecule type" value="Genomic_DNA"/>
</dbReference>
<evidence type="ECO:0000259" key="2">
    <source>
        <dbReference type="Pfam" id="PF14760"/>
    </source>
</evidence>
<accession>A0A918Z7S9</accession>
<comment type="caution">
    <text evidence="3">The sequence shown here is derived from an EMBL/GenBank/DDBJ whole genome shotgun (WGS) entry which is preliminary data.</text>
</comment>
<dbReference type="Pfam" id="PF01272">
    <property type="entry name" value="GreA_GreB"/>
    <property type="match status" value="1"/>
</dbReference>
<dbReference type="GO" id="GO:0070063">
    <property type="term" value="F:RNA polymerase binding"/>
    <property type="evidence" value="ECO:0007669"/>
    <property type="project" value="InterPro"/>
</dbReference>
<feature type="domain" description="Regulator of nucleoside diphosphate kinase N-terminal" evidence="2">
    <location>
        <begin position="5"/>
        <end position="44"/>
    </location>
</feature>
<gene>
    <name evidence="3" type="primary">rnk</name>
    <name evidence="3" type="ORF">GCM10007167_22460</name>
</gene>
<dbReference type="AlphaFoldDB" id="A0A918Z7S9"/>
<dbReference type="GO" id="GO:0003677">
    <property type="term" value="F:DNA binding"/>
    <property type="evidence" value="ECO:0007669"/>
    <property type="project" value="InterPro"/>
</dbReference>
<protein>
    <submittedName>
        <fullName evidence="3">Regulator of nucleoside diphosphate kinase</fullName>
    </submittedName>
</protein>
<keyword evidence="3" id="KW-0808">Transferase</keyword>
<name>A0A918Z7S9_9GAMM</name>
<dbReference type="GO" id="GO:0032784">
    <property type="term" value="P:regulation of DNA-templated transcription elongation"/>
    <property type="evidence" value="ECO:0007669"/>
    <property type="project" value="InterPro"/>
</dbReference>
<dbReference type="InterPro" id="IPR036953">
    <property type="entry name" value="GreA/GreB_C_sf"/>
</dbReference>
<evidence type="ECO:0000313" key="3">
    <source>
        <dbReference type="EMBL" id="GHE39896.1"/>
    </source>
</evidence>
<reference evidence="3" key="2">
    <citation type="submission" date="2020-09" db="EMBL/GenBank/DDBJ databases">
        <authorList>
            <person name="Sun Q."/>
            <person name="Kim S."/>
        </authorList>
    </citation>
    <scope>NUCLEOTIDE SEQUENCE</scope>
    <source>
        <strain evidence="3">KCTC 32020</strain>
    </source>
</reference>
<dbReference type="Gene3D" id="1.10.286.20">
    <property type="match status" value="1"/>
</dbReference>
<feature type="domain" description="Transcription elongation factor GreA/GreB C-terminal" evidence="1">
    <location>
        <begin position="51"/>
        <end position="125"/>
    </location>
</feature>
<organism evidence="3 4">
    <name type="scientific">Vulcaniibacterium thermophilum</name>
    <dbReference type="NCBI Taxonomy" id="1169913"/>
    <lineage>
        <taxon>Bacteria</taxon>
        <taxon>Pseudomonadati</taxon>
        <taxon>Pseudomonadota</taxon>
        <taxon>Gammaproteobacteria</taxon>
        <taxon>Lysobacterales</taxon>
        <taxon>Lysobacteraceae</taxon>
        <taxon>Vulcaniibacterium</taxon>
    </lineage>
</organism>
<dbReference type="Pfam" id="PF14760">
    <property type="entry name" value="Rnk_N"/>
    <property type="match status" value="1"/>
</dbReference>
<dbReference type="InterPro" id="IPR029462">
    <property type="entry name" value="Rnk_N"/>
</dbReference>
<dbReference type="SUPFAM" id="SSF54534">
    <property type="entry name" value="FKBP-like"/>
    <property type="match status" value="1"/>
</dbReference>